<keyword evidence="1" id="KW-0472">Membrane</keyword>
<dbReference type="Proteomes" id="UP000463051">
    <property type="component" value="Unassembled WGS sequence"/>
</dbReference>
<feature type="transmembrane region" description="Helical" evidence="1">
    <location>
        <begin position="33"/>
        <end position="49"/>
    </location>
</feature>
<reference evidence="2 3" key="1">
    <citation type="submission" date="2019-11" db="EMBL/GenBank/DDBJ databases">
        <title>Paenibacillus monticola sp. nov., a novel PGPR strain isolated from mountain sample in China.</title>
        <authorList>
            <person name="Zhao Q."/>
            <person name="Li H.-P."/>
            <person name="Zhang J.-L."/>
        </authorList>
    </citation>
    <scope>NUCLEOTIDE SEQUENCE [LARGE SCALE GENOMIC DNA]</scope>
    <source>
        <strain evidence="2 3">LC-T2</strain>
    </source>
</reference>
<protein>
    <submittedName>
        <fullName evidence="2">Uncharacterized protein</fullName>
    </submittedName>
</protein>
<accession>A0A7X2HCA0</accession>
<comment type="caution">
    <text evidence="2">The sequence shown here is derived from an EMBL/GenBank/DDBJ whole genome shotgun (WGS) entry which is preliminary data.</text>
</comment>
<keyword evidence="1" id="KW-1133">Transmembrane helix</keyword>
<gene>
    <name evidence="2" type="ORF">GJB61_31080</name>
</gene>
<dbReference type="EMBL" id="WJXB01000026">
    <property type="protein sequence ID" value="MRN57376.1"/>
    <property type="molecule type" value="Genomic_DNA"/>
</dbReference>
<dbReference type="RefSeq" id="WP_154122856.1">
    <property type="nucleotide sequence ID" value="NZ_WJXB01000026.1"/>
</dbReference>
<keyword evidence="3" id="KW-1185">Reference proteome</keyword>
<proteinExistence type="predicted"/>
<dbReference type="AlphaFoldDB" id="A0A7X2HCA0"/>
<evidence type="ECO:0000313" key="2">
    <source>
        <dbReference type="EMBL" id="MRN57376.1"/>
    </source>
</evidence>
<name>A0A7X2HCA0_9BACL</name>
<evidence type="ECO:0000313" key="3">
    <source>
        <dbReference type="Proteomes" id="UP000463051"/>
    </source>
</evidence>
<keyword evidence="1" id="KW-0812">Transmembrane</keyword>
<evidence type="ECO:0000256" key="1">
    <source>
        <dbReference type="SAM" id="Phobius"/>
    </source>
</evidence>
<sequence length="65" mass="7315">MEKLMLIQAVAIFLVGVSVFVQAGPSIAAAEQNPLGCAAFYSFFLILRYKKEWIYINLMVNKTDK</sequence>
<organism evidence="2 3">
    <name type="scientific">Paenibacillus monticola</name>
    <dbReference type="NCBI Taxonomy" id="2666075"/>
    <lineage>
        <taxon>Bacteria</taxon>
        <taxon>Bacillati</taxon>
        <taxon>Bacillota</taxon>
        <taxon>Bacilli</taxon>
        <taxon>Bacillales</taxon>
        <taxon>Paenibacillaceae</taxon>
        <taxon>Paenibacillus</taxon>
    </lineage>
</organism>